<dbReference type="SUPFAM" id="SSF53590">
    <property type="entry name" value="Nucleoside hydrolase"/>
    <property type="match status" value="1"/>
</dbReference>
<reference evidence="4 5" key="1">
    <citation type="submission" date="2019-01" db="EMBL/GenBank/DDBJ databases">
        <authorList>
            <person name="Chen W.-M."/>
        </authorList>
    </citation>
    <scope>NUCLEOTIDE SEQUENCE [LARGE SCALE GENOMIC DNA]</scope>
    <source>
        <strain evidence="4 5">FSY-9</strain>
    </source>
</reference>
<dbReference type="Pfam" id="PF01156">
    <property type="entry name" value="IU_nuc_hydro"/>
    <property type="match status" value="1"/>
</dbReference>
<evidence type="ECO:0000256" key="2">
    <source>
        <dbReference type="ARBA" id="ARBA00023295"/>
    </source>
</evidence>
<dbReference type="Proteomes" id="UP000282837">
    <property type="component" value="Unassembled WGS sequence"/>
</dbReference>
<gene>
    <name evidence="4" type="ORF">EOE18_15455</name>
</gene>
<dbReference type="InterPro" id="IPR001910">
    <property type="entry name" value="Inosine/uridine_hydrolase_dom"/>
</dbReference>
<evidence type="ECO:0000313" key="5">
    <source>
        <dbReference type="Proteomes" id="UP000282837"/>
    </source>
</evidence>
<comment type="caution">
    <text evidence="4">The sequence shown here is derived from an EMBL/GenBank/DDBJ whole genome shotgun (WGS) entry which is preliminary data.</text>
</comment>
<dbReference type="OrthoDB" id="9797882at2"/>
<evidence type="ECO:0000313" key="4">
    <source>
        <dbReference type="EMBL" id="RVU03556.1"/>
    </source>
</evidence>
<evidence type="ECO:0000256" key="1">
    <source>
        <dbReference type="ARBA" id="ARBA00022801"/>
    </source>
</evidence>
<evidence type="ECO:0000259" key="3">
    <source>
        <dbReference type="Pfam" id="PF01156"/>
    </source>
</evidence>
<dbReference type="PANTHER" id="PTHR12304">
    <property type="entry name" value="INOSINE-URIDINE PREFERRING NUCLEOSIDE HYDROLASE"/>
    <property type="match status" value="1"/>
</dbReference>
<dbReference type="GO" id="GO:0006152">
    <property type="term" value="P:purine nucleoside catabolic process"/>
    <property type="evidence" value="ECO:0007669"/>
    <property type="project" value="TreeGrafter"/>
</dbReference>
<keyword evidence="2" id="KW-0326">Glycosidase</keyword>
<dbReference type="GO" id="GO:0005829">
    <property type="term" value="C:cytosol"/>
    <property type="evidence" value="ECO:0007669"/>
    <property type="project" value="TreeGrafter"/>
</dbReference>
<dbReference type="InterPro" id="IPR036452">
    <property type="entry name" value="Ribo_hydro-like"/>
</dbReference>
<accession>A0A3S2UPI0</accession>
<dbReference type="InterPro" id="IPR023186">
    <property type="entry name" value="IUNH"/>
</dbReference>
<organism evidence="4 5">
    <name type="scientific">Novosphingobium umbonatum</name>
    <dbReference type="NCBI Taxonomy" id="1908524"/>
    <lineage>
        <taxon>Bacteria</taxon>
        <taxon>Pseudomonadati</taxon>
        <taxon>Pseudomonadota</taxon>
        <taxon>Alphaproteobacteria</taxon>
        <taxon>Sphingomonadales</taxon>
        <taxon>Sphingomonadaceae</taxon>
        <taxon>Novosphingobium</taxon>
    </lineage>
</organism>
<keyword evidence="1 4" id="KW-0378">Hydrolase</keyword>
<name>A0A3S2UPI0_9SPHN</name>
<dbReference type="PANTHER" id="PTHR12304:SF4">
    <property type="entry name" value="URIDINE NUCLEOSIDASE"/>
    <property type="match status" value="1"/>
</dbReference>
<dbReference type="GO" id="GO:0008477">
    <property type="term" value="F:purine nucleosidase activity"/>
    <property type="evidence" value="ECO:0007669"/>
    <property type="project" value="TreeGrafter"/>
</dbReference>
<dbReference type="AlphaFoldDB" id="A0A3S2UPI0"/>
<protein>
    <submittedName>
        <fullName evidence="4">Nucleoside hydrolase</fullName>
    </submittedName>
</protein>
<dbReference type="Gene3D" id="3.90.245.10">
    <property type="entry name" value="Ribonucleoside hydrolase-like"/>
    <property type="match status" value="1"/>
</dbReference>
<sequence length="359" mass="39257">MGVKATEKPSIEKRSTVQKRKVIIDQDAFEGPGLQPILMLLADPSVEVLGITTVTGDGWQAEETAATLRMLELVGRKDVPVIAGATYPLVNTKALTNRREALYGPMPYKGAWMDAWPSYNTIARRAPHAADVVPAMPEGMPTTRPLPISAAQFMVEQVRRYPGEVTILAMGPLTNLALAARMDEDFAPKVKEVVTEGGNLLGQDLGGQQDEFDMQVAFAPRMSFNHFFDPEAAHIMFTAPWPKLTLVTNDATKGAIGTQDLLDRATASGSPAARYVKQIAQANYPLWDELQAAVWLDPAIVTRKGRLAMDVDLMQGANYGALLTWPLDRGPGLGEREVEVVYAVDNRKLAEMFVQLIGR</sequence>
<feature type="domain" description="Inosine/uridine-preferring nucleoside hydrolase" evidence="3">
    <location>
        <begin position="22"/>
        <end position="349"/>
    </location>
</feature>
<keyword evidence="5" id="KW-1185">Reference proteome</keyword>
<dbReference type="EMBL" id="SACO01000014">
    <property type="protein sequence ID" value="RVU03556.1"/>
    <property type="molecule type" value="Genomic_DNA"/>
</dbReference>
<proteinExistence type="predicted"/>